<evidence type="ECO:0000256" key="1">
    <source>
        <dbReference type="ARBA" id="ARBA00022884"/>
    </source>
</evidence>
<feature type="compositionally biased region" description="Polar residues" evidence="2">
    <location>
        <begin position="212"/>
        <end position="250"/>
    </location>
</feature>
<protein>
    <submittedName>
        <fullName evidence="4">Polyprotein</fullName>
    </submittedName>
</protein>
<dbReference type="SUPFAM" id="SSF53098">
    <property type="entry name" value="Ribonuclease H-like"/>
    <property type="match status" value="1"/>
</dbReference>
<dbReference type="Gene3D" id="3.30.420.10">
    <property type="entry name" value="Ribonuclease H-like superfamily/Ribonuclease H"/>
    <property type="match status" value="1"/>
</dbReference>
<dbReference type="Proteomes" id="UP000006753">
    <property type="component" value="Unassembled WGS sequence"/>
</dbReference>
<dbReference type="eggNOG" id="KOG0017">
    <property type="taxonomic scope" value="Eukaryota"/>
</dbReference>
<feature type="domain" description="Integrase catalytic" evidence="3">
    <location>
        <begin position="862"/>
        <end position="1040"/>
    </location>
</feature>
<dbReference type="InterPro" id="IPR001584">
    <property type="entry name" value="Integrase_cat-core"/>
</dbReference>
<dbReference type="OMA" id="PEARTHW"/>
<evidence type="ECO:0000259" key="3">
    <source>
        <dbReference type="PROSITE" id="PS50994"/>
    </source>
</evidence>
<dbReference type="PROSITE" id="PS50994">
    <property type="entry name" value="INTEGRASE"/>
    <property type="match status" value="1"/>
</dbReference>
<reference evidence="4 5" key="1">
    <citation type="journal article" date="2012" name="BMC Genomics">
        <title>Sequencing the genome of Marssonina brunnea reveals fungus-poplar co-evolution.</title>
        <authorList>
            <person name="Zhu S."/>
            <person name="Cao Y.-Z."/>
            <person name="Jiang C."/>
            <person name="Tan B.-Y."/>
            <person name="Wang Z."/>
            <person name="Feng S."/>
            <person name="Zhang L."/>
            <person name="Su X.-H."/>
            <person name="Brejova B."/>
            <person name="Vinar T."/>
            <person name="Xu M."/>
            <person name="Wang M.-X."/>
            <person name="Zhang S.-G."/>
            <person name="Huang M.-R."/>
            <person name="Wu R."/>
            <person name="Zhou Y."/>
        </authorList>
    </citation>
    <scope>NUCLEOTIDE SEQUENCE [LARGE SCALE GENOMIC DNA]</scope>
    <source>
        <strain evidence="4 5">MB_m1</strain>
    </source>
</reference>
<dbReference type="InterPro" id="IPR012337">
    <property type="entry name" value="RNaseH-like_sf"/>
</dbReference>
<dbReference type="GO" id="GO:0015074">
    <property type="term" value="P:DNA integration"/>
    <property type="evidence" value="ECO:0007669"/>
    <property type="project" value="InterPro"/>
</dbReference>
<dbReference type="InterPro" id="IPR036397">
    <property type="entry name" value="RNaseH_sf"/>
</dbReference>
<accession>K1X503</accession>
<dbReference type="GeneID" id="18758138"/>
<gene>
    <name evidence="4" type="ORF">MBM_02203</name>
</gene>
<feature type="region of interest" description="Disordered" evidence="2">
    <location>
        <begin position="200"/>
        <end position="250"/>
    </location>
</feature>
<feature type="compositionally biased region" description="Polar residues" evidence="2">
    <location>
        <begin position="8"/>
        <end position="22"/>
    </location>
</feature>
<feature type="region of interest" description="Disordered" evidence="2">
    <location>
        <begin position="526"/>
        <end position="547"/>
    </location>
</feature>
<proteinExistence type="predicted"/>
<name>K1X503_MARBU</name>
<dbReference type="KEGG" id="mbe:MBM_02203"/>
<keyword evidence="5" id="KW-1185">Reference proteome</keyword>
<evidence type="ECO:0000256" key="2">
    <source>
        <dbReference type="SAM" id="MobiDB-lite"/>
    </source>
</evidence>
<dbReference type="EMBL" id="JH921430">
    <property type="protein sequence ID" value="EKD20251.1"/>
    <property type="molecule type" value="Genomic_DNA"/>
</dbReference>
<evidence type="ECO:0000313" key="5">
    <source>
        <dbReference type="Proteomes" id="UP000006753"/>
    </source>
</evidence>
<dbReference type="PANTHER" id="PTHR37984">
    <property type="entry name" value="PROTEIN CBG26694"/>
    <property type="match status" value="1"/>
</dbReference>
<keyword evidence="1" id="KW-0694">RNA-binding</keyword>
<dbReference type="OrthoDB" id="3563138at2759"/>
<evidence type="ECO:0000313" key="4">
    <source>
        <dbReference type="EMBL" id="EKD20251.1"/>
    </source>
</evidence>
<dbReference type="GO" id="GO:0005634">
    <property type="term" value="C:nucleus"/>
    <property type="evidence" value="ECO:0007669"/>
    <property type="project" value="UniProtKB-ARBA"/>
</dbReference>
<dbReference type="InParanoid" id="K1X503"/>
<organism evidence="4 5">
    <name type="scientific">Marssonina brunnea f. sp. multigermtubi (strain MB_m1)</name>
    <name type="common">Marssonina leaf spot fungus</name>
    <dbReference type="NCBI Taxonomy" id="1072389"/>
    <lineage>
        <taxon>Eukaryota</taxon>
        <taxon>Fungi</taxon>
        <taxon>Dikarya</taxon>
        <taxon>Ascomycota</taxon>
        <taxon>Pezizomycotina</taxon>
        <taxon>Leotiomycetes</taxon>
        <taxon>Helotiales</taxon>
        <taxon>Drepanopezizaceae</taxon>
        <taxon>Drepanopeziza</taxon>
    </lineage>
</organism>
<dbReference type="HOGENOM" id="CLU_002055_0_0_1"/>
<dbReference type="GO" id="GO:0003723">
    <property type="term" value="F:RNA binding"/>
    <property type="evidence" value="ECO:0007669"/>
    <property type="project" value="UniProtKB-KW"/>
</dbReference>
<feature type="region of interest" description="Disordered" evidence="2">
    <location>
        <begin position="1"/>
        <end position="24"/>
    </location>
</feature>
<sequence>MSQHSRRPSLQSQRSHNTTTASVRPIPTGLEYSVNVATWGEAFDITDPEQVLYPPTINGYITMCLESYRHTYAGKQGESLLEAFLEDFSGWTMEIWKHAHRSACRQLREHLVLNGVWCKPAKGYSWASIFHALVQEDTLVPWTSAHEAARQVIIKEQEIKEAKRIAHEQKGKGAAHTLAPTTTLPVAPIVIAQAPATPTLHTQTMDPLPPTTGANNTPLGGPSYSSNPTNEPKPESTQRSAQPQTHAQQNAQHVPLVPHLLPMMVPTLRTSVDTEYRVTLPPDTNVPPYVRLPKPPHSGTGDYVRQIGDLSKVYLDNEKKYGGAEYEVFSDKLKIFYENCTRLGIPQGDETGYAVAFSLMLKDEAHQYYMTDIYGKDMEFWMMTAFMKSKFEVPESAQKYLSEWRSLTLQSVMSRKENADKDKLECLTLMVKKLSLIQRNLTPEYHSDKALRDVILSAVQGVPECAFAQYNPAPTTTALVSQLRSSIATTTTTRPSTAYLIDATESGDQYEDEVYYVDRQYRGSGGNRGRGYNGNSGGGSRGYSRGGVRGWGNRGNYGGSNRGGGNRTDRTDKRCFVCGELGHFSTQHSAEERKKSYDNWKRQAQYYTEDIGLEEYTQYLMQVEGVQAAATQFSTELGTIDGQHLMIALLENATYHTFTSIDPFKPPPNIIPLEHFLLDRYSACKFQGFIPDSGAANLSTAGEQQVEALRKLLPLRINREAADKNTIKFGGNTTRVTGSVIVDTPIGSIEFHIVSVETPFLISLEDMDRLQVYYNNLDNMLVQGHKRIPVIRKWGHPFLMLQPEDAFADAHLTEQELRQLHRRFGHPSVPRLQKVLDLSGHDDVDLGTLQKIEKFCHQCQMHGAAPGRYKFSLKDDLEFNYSIIVDVMHLDGKPVLHVVDSATTFQAGRFLRDMSAITTWNALKECWIDSYLGPPDLIVHDPGTNFAATEFRGLAKMMSIDIQEMPTEAHNSVGKVERYHQPLRRAYEIISEEMQDLGLTKEQILQMAIKAVNDTAGPAGLVPTLLVFGAYPRMTHLDPPAPSTTTRAEAIKKAMLEVRRLQAVRQVTDALNMRNGPSTTETLALPLQSQVRVWREKKGEQRAQWTGPYTLLAIEDHTCTVQVNNKAVKFRATAVKPYYHEDGLVRAEEESPEEEGTPVPVEEAPRRSGRNRRPPDRYYTEAEELAQFWTAAATGNIGAFLTRKEQTDRELATKLRAEGVITTPGEIFEDSQRREIEGLIAQGVFEFIPYDPVEHAGQRIFGSRLVNELKGKETATPFEKSRLVIQAFADQGKGVILTQSPAIQRSSQRLITALAPALLKLGICLYLRDITQAYTQSEHLLNRLILARLPKEMVKYYPEGTIMRVLRALYGIPEAGTFWWSTYYTHHKEKLSTVTSTYDPCLLICTEKDMFGLVGMQIDDTYYLADDRFAAKERSELKKAGLKAKDETKLSYTTDIGFNGCILKLQEDDTMLLTQKQQGQKLALVSDGPNFKQEYLEQRARGAYIASTCQPEALFALSVAAQHKDPDKADVTALNKCLQWMIDNQGRGLKYVPIDLKSAKLFVFVDGSFANNKDLSSQIGYIIILANETNTGPDTFQIHGNVIHYSSTKSRRVTRSVLASEILGMVAGVDIAIALNTTLDQITAQLSLQKIPMVVCTDSYSLYECLVKLGTTKEKRLMIDVMALRQSYERREIAEIRWIDGKSNPADHMTKATPNKAFESFIDYNTLEVKVEGWVEREK</sequence>
<dbReference type="PANTHER" id="PTHR37984:SF5">
    <property type="entry name" value="PROTEIN NYNRIN-LIKE"/>
    <property type="match status" value="1"/>
</dbReference>
<dbReference type="InterPro" id="IPR050951">
    <property type="entry name" value="Retrovirus_Pol_polyprotein"/>
</dbReference>
<feature type="region of interest" description="Disordered" evidence="2">
    <location>
        <begin position="1145"/>
        <end position="1175"/>
    </location>
</feature>